<dbReference type="SUPFAM" id="SSF142019">
    <property type="entry name" value="Nqo1 FMN-binding domain-like"/>
    <property type="match status" value="1"/>
</dbReference>
<sequence>MDILEKIKLAGLVGRGGACFPVAKKWSAVAQALADKAGEKKCYVVCNAAEGEPGVIKDDYILEHHADQVINGMKIAVDFLSAYAKASADKGVVKGYLFLNYGYNKKLKKKLTVLLKSSVIEIFVKPPNAGYIGGEESAILNAIEGRRVEPRLKPPFPTTAGLWGCPTLVNNVETFYNVSLVEANRYENKRFYSLTGDCPREGVYDLPESFSIEKILKATKNYPKFPFFVQCGGGAAGEVLNSRQLKRSVQGAGSITIYSITKNNYKKIIKSWLNFFMSESCGQCAPCREGTFRLGEVFLAGKTDWVLFNNLLDNLADTSVCALGCSVPVPIRSFLKNVYPQINQANESTNFTTNIQILK</sequence>
<dbReference type="Pfam" id="PF10589">
    <property type="entry name" value="NADH_4Fe-4S"/>
    <property type="match status" value="1"/>
</dbReference>
<dbReference type="GO" id="GO:0010181">
    <property type="term" value="F:FMN binding"/>
    <property type="evidence" value="ECO:0007669"/>
    <property type="project" value="InterPro"/>
</dbReference>
<dbReference type="GO" id="GO:0046872">
    <property type="term" value="F:metal ion binding"/>
    <property type="evidence" value="ECO:0007669"/>
    <property type="project" value="UniProtKB-KW"/>
</dbReference>
<evidence type="ECO:0000256" key="1">
    <source>
        <dbReference type="ARBA" id="ARBA00007523"/>
    </source>
</evidence>
<dbReference type="Pfam" id="PF01512">
    <property type="entry name" value="Complex1_51K"/>
    <property type="match status" value="1"/>
</dbReference>
<dbReference type="InterPro" id="IPR011538">
    <property type="entry name" value="Nuo51_FMN-bd"/>
</dbReference>
<dbReference type="Gene3D" id="1.20.1440.230">
    <property type="entry name" value="NADH-ubiquinone oxidoreductase 51kDa subunit, iron-sulphur binding domain"/>
    <property type="match status" value="1"/>
</dbReference>
<dbReference type="EMBL" id="MFFY01000061">
    <property type="protein sequence ID" value="OGF29876.1"/>
    <property type="molecule type" value="Genomic_DNA"/>
</dbReference>
<dbReference type="SUPFAM" id="SSF140490">
    <property type="entry name" value="Nqo1C-terminal domain-like"/>
    <property type="match status" value="1"/>
</dbReference>
<organism evidence="7 8">
    <name type="scientific">Candidatus Falkowbacteria bacterium RIFCSPLOWO2_12_FULL_45_13</name>
    <dbReference type="NCBI Taxonomy" id="1797991"/>
    <lineage>
        <taxon>Bacteria</taxon>
        <taxon>Candidatus Falkowiibacteriota</taxon>
    </lineage>
</organism>
<proteinExistence type="inferred from homology"/>
<dbReference type="PANTHER" id="PTHR43578">
    <property type="entry name" value="NADH-QUINONE OXIDOREDUCTASE SUBUNIT F"/>
    <property type="match status" value="1"/>
</dbReference>
<dbReference type="Gene3D" id="3.40.50.11540">
    <property type="entry name" value="NADH-ubiquinone oxidoreductase 51kDa subunit"/>
    <property type="match status" value="1"/>
</dbReference>
<keyword evidence="4" id="KW-0408">Iron</keyword>
<dbReference type="AlphaFoldDB" id="A0A1F5STL2"/>
<feature type="domain" description="NADH-ubiquinone oxidoreductase 51kDa subunit iron-sulphur binding" evidence="6">
    <location>
        <begin position="266"/>
        <end position="305"/>
    </location>
</feature>
<protein>
    <recommendedName>
        <fullName evidence="6">NADH-ubiquinone oxidoreductase 51kDa subunit iron-sulphur binding domain-containing protein</fullName>
    </recommendedName>
</protein>
<keyword evidence="2" id="KW-0004">4Fe-4S</keyword>
<evidence type="ECO:0000313" key="7">
    <source>
        <dbReference type="EMBL" id="OGF29876.1"/>
    </source>
</evidence>
<evidence type="ECO:0000256" key="3">
    <source>
        <dbReference type="ARBA" id="ARBA00022723"/>
    </source>
</evidence>
<dbReference type="PROSITE" id="PS00645">
    <property type="entry name" value="COMPLEX1_51K_2"/>
    <property type="match status" value="1"/>
</dbReference>
<dbReference type="InterPro" id="IPR037207">
    <property type="entry name" value="Nuop51_4Fe4S-bd_sf"/>
</dbReference>
<evidence type="ECO:0000259" key="6">
    <source>
        <dbReference type="SMART" id="SM00928"/>
    </source>
</evidence>
<evidence type="ECO:0000256" key="4">
    <source>
        <dbReference type="ARBA" id="ARBA00023004"/>
    </source>
</evidence>
<comment type="caution">
    <text evidence="7">The sequence shown here is derived from an EMBL/GenBank/DDBJ whole genome shotgun (WGS) entry which is preliminary data.</text>
</comment>
<evidence type="ECO:0000256" key="2">
    <source>
        <dbReference type="ARBA" id="ARBA00022485"/>
    </source>
</evidence>
<dbReference type="SMART" id="SM00928">
    <property type="entry name" value="NADH_4Fe-4S"/>
    <property type="match status" value="1"/>
</dbReference>
<gene>
    <name evidence="7" type="ORF">A3H09_02805</name>
</gene>
<dbReference type="InterPro" id="IPR001949">
    <property type="entry name" value="NADH-UbQ_OxRdtase_51kDa_CS"/>
</dbReference>
<reference evidence="7 8" key="1">
    <citation type="journal article" date="2016" name="Nat. Commun.">
        <title>Thousands of microbial genomes shed light on interconnected biogeochemical processes in an aquifer system.</title>
        <authorList>
            <person name="Anantharaman K."/>
            <person name="Brown C.T."/>
            <person name="Hug L.A."/>
            <person name="Sharon I."/>
            <person name="Castelle C.J."/>
            <person name="Probst A.J."/>
            <person name="Thomas B.C."/>
            <person name="Singh A."/>
            <person name="Wilkins M.J."/>
            <person name="Karaoz U."/>
            <person name="Brodie E.L."/>
            <person name="Williams K.H."/>
            <person name="Hubbard S.S."/>
            <person name="Banfield J.F."/>
        </authorList>
    </citation>
    <scope>NUCLEOTIDE SEQUENCE [LARGE SCALE GENOMIC DNA]</scope>
</reference>
<dbReference type="GO" id="GO:0051539">
    <property type="term" value="F:4 iron, 4 sulfur cluster binding"/>
    <property type="evidence" value="ECO:0007669"/>
    <property type="project" value="UniProtKB-KW"/>
</dbReference>
<name>A0A1F5STL2_9BACT</name>
<accession>A0A1F5STL2</accession>
<dbReference type="InterPro" id="IPR037225">
    <property type="entry name" value="Nuo51_FMN-bd_sf"/>
</dbReference>
<dbReference type="InterPro" id="IPR019575">
    <property type="entry name" value="Nuop51_4Fe4S-bd"/>
</dbReference>
<dbReference type="PANTHER" id="PTHR43578:SF3">
    <property type="entry name" value="NADH-QUINONE OXIDOREDUCTASE SUBUNIT F"/>
    <property type="match status" value="1"/>
</dbReference>
<evidence type="ECO:0000313" key="8">
    <source>
        <dbReference type="Proteomes" id="UP000176915"/>
    </source>
</evidence>
<dbReference type="Proteomes" id="UP000176915">
    <property type="component" value="Unassembled WGS sequence"/>
</dbReference>
<comment type="similarity">
    <text evidence="1">Belongs to the complex I 51 kDa subunit family.</text>
</comment>
<dbReference type="GO" id="GO:0008137">
    <property type="term" value="F:NADH dehydrogenase (ubiquinone) activity"/>
    <property type="evidence" value="ECO:0007669"/>
    <property type="project" value="InterPro"/>
</dbReference>
<evidence type="ECO:0000256" key="5">
    <source>
        <dbReference type="ARBA" id="ARBA00023014"/>
    </source>
</evidence>
<keyword evidence="5" id="KW-0411">Iron-sulfur</keyword>
<keyword evidence="3" id="KW-0479">Metal-binding</keyword>